<evidence type="ECO:0000259" key="10">
    <source>
        <dbReference type="PROSITE" id="PS50109"/>
    </source>
</evidence>
<dbReference type="GO" id="GO:0005886">
    <property type="term" value="C:plasma membrane"/>
    <property type="evidence" value="ECO:0007669"/>
    <property type="project" value="TreeGrafter"/>
</dbReference>
<dbReference type="SUPFAM" id="SSF55874">
    <property type="entry name" value="ATPase domain of HSP90 chaperone/DNA topoisomerase II/histidine kinase"/>
    <property type="match status" value="1"/>
</dbReference>
<dbReference type="InterPro" id="IPR036890">
    <property type="entry name" value="HATPase_C_sf"/>
</dbReference>
<evidence type="ECO:0000256" key="6">
    <source>
        <dbReference type="ARBA" id="ARBA00022777"/>
    </source>
</evidence>
<dbReference type="SMART" id="SM00387">
    <property type="entry name" value="HATPase_c"/>
    <property type="match status" value="1"/>
</dbReference>
<dbReference type="InterPro" id="IPR003661">
    <property type="entry name" value="HisK_dim/P_dom"/>
</dbReference>
<name>A0A0M3DEE5_9FIRM</name>
<keyword evidence="6" id="KW-0418">Kinase</keyword>
<evidence type="ECO:0000256" key="1">
    <source>
        <dbReference type="ARBA" id="ARBA00000085"/>
    </source>
</evidence>
<evidence type="ECO:0000256" key="8">
    <source>
        <dbReference type="SAM" id="Coils"/>
    </source>
</evidence>
<dbReference type="PRINTS" id="PR00344">
    <property type="entry name" value="BCTRLSENSOR"/>
</dbReference>
<keyword evidence="5" id="KW-0808">Transferase</keyword>
<protein>
    <recommendedName>
        <fullName evidence="3">histidine kinase</fullName>
        <ecNumber evidence="3">2.7.13.3</ecNumber>
    </recommendedName>
</protein>
<dbReference type="InterPro" id="IPR003594">
    <property type="entry name" value="HATPase_dom"/>
</dbReference>
<dbReference type="PANTHER" id="PTHR45453:SF1">
    <property type="entry name" value="PHOSPHATE REGULON SENSOR PROTEIN PHOR"/>
    <property type="match status" value="1"/>
</dbReference>
<gene>
    <name evidence="11" type="ORF">VN21_13750</name>
</gene>
<dbReference type="CDD" id="cd00075">
    <property type="entry name" value="HATPase"/>
    <property type="match status" value="1"/>
</dbReference>
<dbReference type="Gene3D" id="3.30.565.10">
    <property type="entry name" value="Histidine kinase-like ATPase, C-terminal domain"/>
    <property type="match status" value="1"/>
</dbReference>
<dbReference type="PROSITE" id="PS50109">
    <property type="entry name" value="HIS_KIN"/>
    <property type="match status" value="1"/>
</dbReference>
<feature type="transmembrane region" description="Helical" evidence="9">
    <location>
        <begin position="114"/>
        <end position="136"/>
    </location>
</feature>
<dbReference type="Gene3D" id="1.10.287.130">
    <property type="match status" value="1"/>
</dbReference>
<keyword evidence="9" id="KW-1133">Transmembrane helix</keyword>
<comment type="subcellular location">
    <subcellularLocation>
        <location evidence="2">Membrane</location>
    </subcellularLocation>
</comment>
<dbReference type="InterPro" id="IPR036097">
    <property type="entry name" value="HisK_dim/P_sf"/>
</dbReference>
<keyword evidence="4" id="KW-0597">Phosphoprotein</keyword>
<dbReference type="InterPro" id="IPR050351">
    <property type="entry name" value="BphY/WalK/GraS-like"/>
</dbReference>
<comment type="catalytic activity">
    <reaction evidence="1">
        <text>ATP + protein L-histidine = ADP + protein N-phospho-L-histidine.</text>
        <dbReference type="EC" id="2.7.13.3"/>
    </reaction>
</comment>
<dbReference type="PATRIC" id="fig|1629550.3.peg.2206"/>
<dbReference type="CDD" id="cd00082">
    <property type="entry name" value="HisKA"/>
    <property type="match status" value="1"/>
</dbReference>
<feature type="transmembrane region" description="Helical" evidence="9">
    <location>
        <begin position="14"/>
        <end position="34"/>
    </location>
</feature>
<proteinExistence type="predicted"/>
<evidence type="ECO:0000256" key="4">
    <source>
        <dbReference type="ARBA" id="ARBA00022553"/>
    </source>
</evidence>
<dbReference type="SMART" id="SM00388">
    <property type="entry name" value="HisKA"/>
    <property type="match status" value="1"/>
</dbReference>
<organism evidence="11 12">
    <name type="scientific">Paraclostridium benzoelyticum</name>
    <dbReference type="NCBI Taxonomy" id="1629550"/>
    <lineage>
        <taxon>Bacteria</taxon>
        <taxon>Bacillati</taxon>
        <taxon>Bacillota</taxon>
        <taxon>Clostridia</taxon>
        <taxon>Peptostreptococcales</taxon>
        <taxon>Peptostreptococcaceae</taxon>
        <taxon>Paraclostridium</taxon>
    </lineage>
</organism>
<dbReference type="GO" id="GO:0016036">
    <property type="term" value="P:cellular response to phosphate starvation"/>
    <property type="evidence" value="ECO:0007669"/>
    <property type="project" value="TreeGrafter"/>
</dbReference>
<evidence type="ECO:0000313" key="12">
    <source>
        <dbReference type="Proteomes" id="UP000034407"/>
    </source>
</evidence>
<evidence type="ECO:0000256" key="9">
    <source>
        <dbReference type="SAM" id="Phobius"/>
    </source>
</evidence>
<sequence>MIDLLRREPIVKRISIYMGIGLITILFIFSMNQYNNLKNIYLEQLNINKKIVGSIVSEHPELEADIVNNIYINDKDYSDLGEKVLKKYGYDKNYKMIENINFQQHIKYFLVNNLIVFVGIIILIMLIMCNLMKYVFNKLDKVSKNVECIIHGKYNIKDAFKEEGIFNIIHSDLNKLSKSINIKIKDLDKEKENIKELVTDISHQLKTPLASLKLYNSLLLEEDLDEEDRTEFLKTSGMSINKLQSLIESLVNISRLETSMINIKKENKNIKSTIIKAIESVKPKAINKCISINLNDFDDKIVPHDSKWTEECIFNILDNAVKYTNLKGKIDIYVQDAINFMRIDIKDNGIGIDKNEFNNIFKRFYRSEEVQELEGSGVGLYLSRKILESQGGNIIVSSQKGEGSKFSLFLTKV</sequence>
<dbReference type="GO" id="GO:0004721">
    <property type="term" value="F:phosphoprotein phosphatase activity"/>
    <property type="evidence" value="ECO:0007669"/>
    <property type="project" value="TreeGrafter"/>
</dbReference>
<evidence type="ECO:0000256" key="5">
    <source>
        <dbReference type="ARBA" id="ARBA00022679"/>
    </source>
</evidence>
<comment type="caution">
    <text evidence="11">The sequence shown here is derived from an EMBL/GenBank/DDBJ whole genome shotgun (WGS) entry which is preliminary data.</text>
</comment>
<keyword evidence="7" id="KW-0902">Two-component regulatory system</keyword>
<keyword evidence="9" id="KW-0472">Membrane</keyword>
<evidence type="ECO:0000313" key="11">
    <source>
        <dbReference type="EMBL" id="KKY00486.1"/>
    </source>
</evidence>
<keyword evidence="9" id="KW-0812">Transmembrane</keyword>
<dbReference type="Pfam" id="PF00512">
    <property type="entry name" value="HisKA"/>
    <property type="match status" value="1"/>
</dbReference>
<dbReference type="Pfam" id="PF02518">
    <property type="entry name" value="HATPase_c"/>
    <property type="match status" value="1"/>
</dbReference>
<dbReference type="RefSeq" id="WP_046823762.1">
    <property type="nucleotide sequence ID" value="NZ_LBBT01000271.1"/>
</dbReference>
<keyword evidence="12" id="KW-1185">Reference proteome</keyword>
<dbReference type="EC" id="2.7.13.3" evidence="3"/>
<evidence type="ECO:0000256" key="7">
    <source>
        <dbReference type="ARBA" id="ARBA00023012"/>
    </source>
</evidence>
<keyword evidence="8" id="KW-0175">Coiled coil</keyword>
<dbReference type="GO" id="GO:0000155">
    <property type="term" value="F:phosphorelay sensor kinase activity"/>
    <property type="evidence" value="ECO:0007669"/>
    <property type="project" value="InterPro"/>
</dbReference>
<dbReference type="InterPro" id="IPR004358">
    <property type="entry name" value="Sig_transdc_His_kin-like_C"/>
</dbReference>
<dbReference type="Proteomes" id="UP000034407">
    <property type="component" value="Unassembled WGS sequence"/>
</dbReference>
<dbReference type="OrthoDB" id="9773956at2"/>
<dbReference type="PANTHER" id="PTHR45453">
    <property type="entry name" value="PHOSPHATE REGULON SENSOR PROTEIN PHOR"/>
    <property type="match status" value="1"/>
</dbReference>
<dbReference type="AlphaFoldDB" id="A0A0M3DEE5"/>
<dbReference type="InterPro" id="IPR005467">
    <property type="entry name" value="His_kinase_dom"/>
</dbReference>
<feature type="domain" description="Histidine kinase" evidence="10">
    <location>
        <begin position="200"/>
        <end position="413"/>
    </location>
</feature>
<reference evidence="11 12" key="1">
    <citation type="submission" date="2015-04" db="EMBL/GenBank/DDBJ databases">
        <title>Microcin producing Clostridium sp. JC272T.</title>
        <authorList>
            <person name="Jyothsna T."/>
            <person name="Sasikala C."/>
            <person name="Ramana C."/>
        </authorList>
    </citation>
    <scope>NUCLEOTIDE SEQUENCE [LARGE SCALE GENOMIC DNA]</scope>
    <source>
        <strain evidence="11 12">JC272</strain>
    </source>
</reference>
<accession>A0A0M3DEE5</accession>
<dbReference type="EMBL" id="LBBT01000271">
    <property type="protein sequence ID" value="KKY00486.1"/>
    <property type="molecule type" value="Genomic_DNA"/>
</dbReference>
<feature type="coiled-coil region" evidence="8">
    <location>
        <begin position="177"/>
        <end position="204"/>
    </location>
</feature>
<evidence type="ECO:0000256" key="3">
    <source>
        <dbReference type="ARBA" id="ARBA00012438"/>
    </source>
</evidence>
<dbReference type="SUPFAM" id="SSF47384">
    <property type="entry name" value="Homodimeric domain of signal transducing histidine kinase"/>
    <property type="match status" value="1"/>
</dbReference>
<evidence type="ECO:0000256" key="2">
    <source>
        <dbReference type="ARBA" id="ARBA00004370"/>
    </source>
</evidence>